<dbReference type="Pfam" id="PF00512">
    <property type="entry name" value="HisKA"/>
    <property type="match status" value="1"/>
</dbReference>
<dbReference type="InterPro" id="IPR036890">
    <property type="entry name" value="HATPase_C_sf"/>
</dbReference>
<evidence type="ECO:0000259" key="8">
    <source>
        <dbReference type="PROSITE" id="PS50109"/>
    </source>
</evidence>
<keyword evidence="7" id="KW-0812">Transmembrane</keyword>
<dbReference type="SUPFAM" id="SSF47384">
    <property type="entry name" value="Homodimeric domain of signal transducing histidine kinase"/>
    <property type="match status" value="1"/>
</dbReference>
<feature type="transmembrane region" description="Helical" evidence="7">
    <location>
        <begin position="66"/>
        <end position="84"/>
    </location>
</feature>
<dbReference type="OrthoDB" id="9801651at2"/>
<dbReference type="PANTHER" id="PTHR43711">
    <property type="entry name" value="TWO-COMPONENT HISTIDINE KINASE"/>
    <property type="match status" value="1"/>
</dbReference>
<dbReference type="EMBL" id="SDVB01000050">
    <property type="protein sequence ID" value="RYC26826.1"/>
    <property type="molecule type" value="Genomic_DNA"/>
</dbReference>
<dbReference type="PRINTS" id="PR00344">
    <property type="entry name" value="BCTRLSENSOR"/>
</dbReference>
<dbReference type="CDD" id="cd16922">
    <property type="entry name" value="HATPase_EvgS-ArcB-TorS-like"/>
    <property type="match status" value="1"/>
</dbReference>
<evidence type="ECO:0000256" key="6">
    <source>
        <dbReference type="ARBA" id="ARBA00023012"/>
    </source>
</evidence>
<evidence type="ECO:0000256" key="7">
    <source>
        <dbReference type="SAM" id="Phobius"/>
    </source>
</evidence>
<dbReference type="InterPro" id="IPR036097">
    <property type="entry name" value="HisK_dim/P_sf"/>
</dbReference>
<accession>A0A4Q2TYN5</accession>
<dbReference type="CDD" id="cd00082">
    <property type="entry name" value="HisKA"/>
    <property type="match status" value="1"/>
</dbReference>
<dbReference type="InterPro" id="IPR050736">
    <property type="entry name" value="Sensor_HK_Regulatory"/>
</dbReference>
<dbReference type="PROSITE" id="PS50109">
    <property type="entry name" value="HIS_KIN"/>
    <property type="match status" value="1"/>
</dbReference>
<dbReference type="Proteomes" id="UP000291088">
    <property type="component" value="Unassembled WGS sequence"/>
</dbReference>
<comment type="catalytic activity">
    <reaction evidence="1">
        <text>ATP + protein L-histidine = ADP + protein N-phospho-L-histidine.</text>
        <dbReference type="EC" id="2.7.13.3"/>
    </reaction>
</comment>
<name>A0A4Q2TYN5_9HYPH</name>
<keyword evidence="4" id="KW-0808">Transferase</keyword>
<reference evidence="9 10" key="1">
    <citation type="submission" date="2019-01" db="EMBL/GenBank/DDBJ databases">
        <authorList>
            <person name="Deng T."/>
        </authorList>
    </citation>
    <scope>NUCLEOTIDE SEQUENCE [LARGE SCALE GENOMIC DNA]</scope>
    <source>
        <strain evidence="9 10">F8825</strain>
    </source>
</reference>
<keyword evidence="7" id="KW-0472">Membrane</keyword>
<keyword evidence="3" id="KW-0597">Phosphoprotein</keyword>
<dbReference type="InterPro" id="IPR003661">
    <property type="entry name" value="HisK_dim/P_dom"/>
</dbReference>
<dbReference type="InterPro" id="IPR005467">
    <property type="entry name" value="His_kinase_dom"/>
</dbReference>
<dbReference type="Gene3D" id="3.30.565.10">
    <property type="entry name" value="Histidine kinase-like ATPase, C-terminal domain"/>
    <property type="match status" value="1"/>
</dbReference>
<gene>
    <name evidence="9" type="ORF">EUU22_01200</name>
</gene>
<evidence type="ECO:0000313" key="9">
    <source>
        <dbReference type="EMBL" id="RYC26826.1"/>
    </source>
</evidence>
<protein>
    <recommendedName>
        <fullName evidence="2">histidine kinase</fullName>
        <ecNumber evidence="2">2.7.13.3</ecNumber>
    </recommendedName>
</protein>
<evidence type="ECO:0000313" key="10">
    <source>
        <dbReference type="Proteomes" id="UP000291088"/>
    </source>
</evidence>
<dbReference type="SUPFAM" id="SSF55874">
    <property type="entry name" value="ATPase domain of HSP90 chaperone/DNA topoisomerase II/histidine kinase"/>
    <property type="match status" value="1"/>
</dbReference>
<organism evidence="9 10">
    <name type="scientific">Ciceribacter ferrooxidans</name>
    <dbReference type="NCBI Taxonomy" id="2509717"/>
    <lineage>
        <taxon>Bacteria</taxon>
        <taxon>Pseudomonadati</taxon>
        <taxon>Pseudomonadota</taxon>
        <taxon>Alphaproteobacteria</taxon>
        <taxon>Hyphomicrobiales</taxon>
        <taxon>Rhizobiaceae</taxon>
        <taxon>Ciceribacter</taxon>
    </lineage>
</organism>
<dbReference type="Gene3D" id="1.10.287.130">
    <property type="match status" value="1"/>
</dbReference>
<dbReference type="Pfam" id="PF02518">
    <property type="entry name" value="HATPase_c"/>
    <property type="match status" value="1"/>
</dbReference>
<dbReference type="AlphaFoldDB" id="A0A4Q2TYN5"/>
<dbReference type="InterPro" id="IPR003594">
    <property type="entry name" value="HATPase_dom"/>
</dbReference>
<sequence length="510" mass="54061">MADMTVAVLHDAAHACLARTGAGRSVAAADVVLLRRVMQAFLPLVPVVPAALLFVAGPAVALPLGFALVLSLFLLASVVAFAFARVPARPGETAEASAEDGFSADACPGLLLRLDAKGLVRAAGGRDREVFFSFLRDPIDRPFVEHVHVSDRLGFVEALADLRAGVDAVAIDLRLDRPMLGLEQSQFMNVRMDMTAVRGADGALSAVHAQILDIAGEMRIRDEARRMAGEAADAHETKSRFLAAVSHELRTPLNAILGFSDILAGEYFGKLQNDRQREYVGLIHQSGAHLLSVVNAMLDMSKIEAGRYELTLEPFAIAETISHCENMLSLQAKTRGVTLTSRLGRGLGEVVADERAVRQVLINLVGNAIKFTEAGGAVTIDAGIEGGELKIVVSDTGIGIAPEKLSLIGKPFTQIHGELNRRYEGSGLGLSLVKGLTALHGGRFEMTSRPGEGTVVAVTLPADGSGIIAVGDTAGADNRVDFPPRLKAEDAVAARTKDEWVHDEAKAKIA</sequence>
<dbReference type="EC" id="2.7.13.3" evidence="2"/>
<dbReference type="GO" id="GO:0000155">
    <property type="term" value="F:phosphorelay sensor kinase activity"/>
    <property type="evidence" value="ECO:0007669"/>
    <property type="project" value="InterPro"/>
</dbReference>
<keyword evidence="10" id="KW-1185">Reference proteome</keyword>
<feature type="transmembrane region" description="Helical" evidence="7">
    <location>
        <begin position="40"/>
        <end position="60"/>
    </location>
</feature>
<keyword evidence="7" id="KW-1133">Transmembrane helix</keyword>
<dbReference type="InterPro" id="IPR004358">
    <property type="entry name" value="Sig_transdc_His_kin-like_C"/>
</dbReference>
<dbReference type="SMART" id="SM00387">
    <property type="entry name" value="HATPase_c"/>
    <property type="match status" value="1"/>
</dbReference>
<dbReference type="PANTHER" id="PTHR43711:SF31">
    <property type="entry name" value="HISTIDINE KINASE"/>
    <property type="match status" value="1"/>
</dbReference>
<evidence type="ECO:0000256" key="1">
    <source>
        <dbReference type="ARBA" id="ARBA00000085"/>
    </source>
</evidence>
<evidence type="ECO:0000256" key="3">
    <source>
        <dbReference type="ARBA" id="ARBA00022553"/>
    </source>
</evidence>
<keyword evidence="6" id="KW-0902">Two-component regulatory system</keyword>
<dbReference type="RefSeq" id="WP_129330300.1">
    <property type="nucleotide sequence ID" value="NZ_SDVB01000050.1"/>
</dbReference>
<evidence type="ECO:0000256" key="5">
    <source>
        <dbReference type="ARBA" id="ARBA00022777"/>
    </source>
</evidence>
<feature type="domain" description="Histidine kinase" evidence="8">
    <location>
        <begin position="244"/>
        <end position="464"/>
    </location>
</feature>
<evidence type="ECO:0000256" key="2">
    <source>
        <dbReference type="ARBA" id="ARBA00012438"/>
    </source>
</evidence>
<proteinExistence type="predicted"/>
<dbReference type="SMART" id="SM00388">
    <property type="entry name" value="HisKA"/>
    <property type="match status" value="1"/>
</dbReference>
<evidence type="ECO:0000256" key="4">
    <source>
        <dbReference type="ARBA" id="ARBA00022679"/>
    </source>
</evidence>
<keyword evidence="5 9" id="KW-0418">Kinase</keyword>
<comment type="caution">
    <text evidence="9">The sequence shown here is derived from an EMBL/GenBank/DDBJ whole genome shotgun (WGS) entry which is preliminary data.</text>
</comment>